<evidence type="ECO:0000313" key="3">
    <source>
        <dbReference type="EMBL" id="KAK7504142.1"/>
    </source>
</evidence>
<evidence type="ECO:0000256" key="1">
    <source>
        <dbReference type="SAM" id="Coils"/>
    </source>
</evidence>
<feature type="compositionally biased region" description="Basic and acidic residues" evidence="2">
    <location>
        <begin position="38"/>
        <end position="52"/>
    </location>
</feature>
<keyword evidence="4" id="KW-1185">Reference proteome</keyword>
<sequence>MFVVTQRRRGKGMQNNNRKKYRAKLSLSKSHRGAGSAKETKGHTEDMLDGVRHLQGTDNGYTGGGFDAKSVVGRREKGNSTTDGEQEIHTYLTTDNGGCTDFTTSTNVAHTLTNKDPGIIVENGTGTGIHTDDGARQESAIKVRKTTGDRTKTKKRNASATEKIKEKLDDGANGYQPANDHDNRVTYDNEPESTNEGTLGRGSRAALCCSVRSTSSSDSPLGRRLQQASQALLPPPVLTSLQATEGTADEGPALHEYRILFRQELLRLRTELDTFRQFCSQQIQQEANRVTQNHGRQLLQQVDDDDQHATDHVASSTAVPGRTMQPAENGDKSRLQMIEEQETKLEKREAALAEKQKDLHQYEREILEIESMLNQRQAICERRQTTLVALDEVACFSYVLRPSCTHLSGVLSLFLH</sequence>
<evidence type="ECO:0000256" key="2">
    <source>
        <dbReference type="SAM" id="MobiDB-lite"/>
    </source>
</evidence>
<organism evidence="3 4">
    <name type="scientific">Batillaria attramentaria</name>
    <dbReference type="NCBI Taxonomy" id="370345"/>
    <lineage>
        <taxon>Eukaryota</taxon>
        <taxon>Metazoa</taxon>
        <taxon>Spiralia</taxon>
        <taxon>Lophotrochozoa</taxon>
        <taxon>Mollusca</taxon>
        <taxon>Gastropoda</taxon>
        <taxon>Caenogastropoda</taxon>
        <taxon>Sorbeoconcha</taxon>
        <taxon>Cerithioidea</taxon>
        <taxon>Batillariidae</taxon>
        <taxon>Batillaria</taxon>
    </lineage>
</organism>
<feature type="region of interest" description="Disordered" evidence="2">
    <location>
        <begin position="1"/>
        <end position="86"/>
    </location>
</feature>
<comment type="caution">
    <text evidence="3">The sequence shown here is derived from an EMBL/GenBank/DDBJ whole genome shotgun (WGS) entry which is preliminary data.</text>
</comment>
<gene>
    <name evidence="3" type="ORF">BaRGS_00004446</name>
</gene>
<feature type="region of interest" description="Disordered" evidence="2">
    <location>
        <begin position="146"/>
        <end position="202"/>
    </location>
</feature>
<proteinExistence type="predicted"/>
<dbReference type="Proteomes" id="UP001519460">
    <property type="component" value="Unassembled WGS sequence"/>
</dbReference>
<feature type="region of interest" description="Disordered" evidence="2">
    <location>
        <begin position="303"/>
        <end position="330"/>
    </location>
</feature>
<reference evidence="3 4" key="1">
    <citation type="journal article" date="2023" name="Sci. Data">
        <title>Genome assembly of the Korean intertidal mud-creeper Batillaria attramentaria.</title>
        <authorList>
            <person name="Patra A.K."/>
            <person name="Ho P.T."/>
            <person name="Jun S."/>
            <person name="Lee S.J."/>
            <person name="Kim Y."/>
            <person name="Won Y.J."/>
        </authorList>
    </citation>
    <scope>NUCLEOTIDE SEQUENCE [LARGE SCALE GENOMIC DNA]</scope>
    <source>
        <strain evidence="3">Wonlab-2016</strain>
    </source>
</reference>
<dbReference type="AlphaFoldDB" id="A0ABD0LXL0"/>
<evidence type="ECO:0000313" key="4">
    <source>
        <dbReference type="Proteomes" id="UP001519460"/>
    </source>
</evidence>
<dbReference type="EMBL" id="JACVVK020000016">
    <property type="protein sequence ID" value="KAK7504142.1"/>
    <property type="molecule type" value="Genomic_DNA"/>
</dbReference>
<name>A0ABD0LXL0_9CAEN</name>
<feature type="compositionally biased region" description="Basic residues" evidence="2">
    <location>
        <begin position="1"/>
        <end position="23"/>
    </location>
</feature>
<accession>A0ABD0LXL0</accession>
<keyword evidence="1" id="KW-0175">Coiled coil</keyword>
<protein>
    <submittedName>
        <fullName evidence="3">Uncharacterized protein</fullName>
    </submittedName>
</protein>
<feature type="coiled-coil region" evidence="1">
    <location>
        <begin position="335"/>
        <end position="372"/>
    </location>
</feature>